<reference evidence="1 2" key="1">
    <citation type="journal article" date="2019" name="Commun. Biol.">
        <title>The bagworm genome reveals a unique fibroin gene that provides high tensile strength.</title>
        <authorList>
            <person name="Kono N."/>
            <person name="Nakamura H."/>
            <person name="Ohtoshi R."/>
            <person name="Tomita M."/>
            <person name="Numata K."/>
            <person name="Arakawa K."/>
        </authorList>
    </citation>
    <scope>NUCLEOTIDE SEQUENCE [LARGE SCALE GENOMIC DNA]</scope>
</reference>
<dbReference type="EMBL" id="BGZK01000011">
    <property type="protein sequence ID" value="GBP03867.1"/>
    <property type="molecule type" value="Genomic_DNA"/>
</dbReference>
<protein>
    <submittedName>
        <fullName evidence="1">Uncharacterized protein</fullName>
    </submittedName>
</protein>
<dbReference type="Proteomes" id="UP000299102">
    <property type="component" value="Unassembled WGS sequence"/>
</dbReference>
<name>A0A4C1SRA8_EUMVA</name>
<keyword evidence="2" id="KW-1185">Reference proteome</keyword>
<proteinExistence type="predicted"/>
<sequence>MDIRDCTAEATQCKIKETGQQKGVRTCQSRQGVYDRKMKGFKSQCRWSGGLLRKRTRGPRTGLRERRYEVEAGRNRT</sequence>
<dbReference type="AlphaFoldDB" id="A0A4C1SRA8"/>
<evidence type="ECO:0000313" key="1">
    <source>
        <dbReference type="EMBL" id="GBP03867.1"/>
    </source>
</evidence>
<gene>
    <name evidence="1" type="ORF">EVAR_2550_1</name>
</gene>
<organism evidence="1 2">
    <name type="scientific">Eumeta variegata</name>
    <name type="common">Bagworm moth</name>
    <name type="synonym">Eumeta japonica</name>
    <dbReference type="NCBI Taxonomy" id="151549"/>
    <lineage>
        <taxon>Eukaryota</taxon>
        <taxon>Metazoa</taxon>
        <taxon>Ecdysozoa</taxon>
        <taxon>Arthropoda</taxon>
        <taxon>Hexapoda</taxon>
        <taxon>Insecta</taxon>
        <taxon>Pterygota</taxon>
        <taxon>Neoptera</taxon>
        <taxon>Endopterygota</taxon>
        <taxon>Lepidoptera</taxon>
        <taxon>Glossata</taxon>
        <taxon>Ditrysia</taxon>
        <taxon>Tineoidea</taxon>
        <taxon>Psychidae</taxon>
        <taxon>Oiketicinae</taxon>
        <taxon>Eumeta</taxon>
    </lineage>
</organism>
<accession>A0A4C1SRA8</accession>
<comment type="caution">
    <text evidence="1">The sequence shown here is derived from an EMBL/GenBank/DDBJ whole genome shotgun (WGS) entry which is preliminary data.</text>
</comment>
<evidence type="ECO:0000313" key="2">
    <source>
        <dbReference type="Proteomes" id="UP000299102"/>
    </source>
</evidence>